<keyword evidence="9" id="KW-0675">Receptor</keyword>
<feature type="transmembrane region" description="Helical" evidence="12">
    <location>
        <begin position="686"/>
        <end position="710"/>
    </location>
</feature>
<evidence type="ECO:0000256" key="2">
    <source>
        <dbReference type="ARBA" id="ARBA00007242"/>
    </source>
</evidence>
<dbReference type="InterPro" id="IPR038550">
    <property type="entry name" value="GPCR_3_9-Cys_sf"/>
</dbReference>
<dbReference type="PANTHER" id="PTHR24061">
    <property type="entry name" value="CALCIUM-SENSING RECEPTOR-RELATED"/>
    <property type="match status" value="1"/>
</dbReference>
<evidence type="ECO:0000256" key="12">
    <source>
        <dbReference type="SAM" id="Phobius"/>
    </source>
</evidence>
<dbReference type="PANTHER" id="PTHR24061:SF599">
    <property type="entry name" value="G-PROTEIN COUPLED RECEPTORS FAMILY 3 PROFILE DOMAIN-CONTAINING PROTEIN"/>
    <property type="match status" value="1"/>
</dbReference>
<dbReference type="PROSITE" id="PS00981">
    <property type="entry name" value="G_PROTEIN_RECEP_F3_3"/>
    <property type="match status" value="1"/>
</dbReference>
<dbReference type="Proteomes" id="UP001190640">
    <property type="component" value="Chromosome 4"/>
</dbReference>
<dbReference type="RefSeq" id="XP_054832641.1">
    <property type="nucleotide sequence ID" value="XM_054976666.1"/>
</dbReference>
<dbReference type="GO" id="GO:0004930">
    <property type="term" value="F:G protein-coupled receptor activity"/>
    <property type="evidence" value="ECO:0007669"/>
    <property type="project" value="UniProtKB-KW"/>
</dbReference>
<dbReference type="AlphaFoldDB" id="A0AA97J822"/>
<dbReference type="FunFam" id="3.40.50.2300:FF:000024">
    <property type="entry name" value="Vomeronasal 2, receptor 73"/>
    <property type="match status" value="1"/>
</dbReference>
<evidence type="ECO:0000256" key="13">
    <source>
        <dbReference type="SAM" id="SignalP"/>
    </source>
</evidence>
<dbReference type="PROSITE" id="PS50259">
    <property type="entry name" value="G_PROTEIN_RECEP_F3_4"/>
    <property type="match status" value="1"/>
</dbReference>
<evidence type="ECO:0000256" key="6">
    <source>
        <dbReference type="ARBA" id="ARBA00022989"/>
    </source>
</evidence>
<gene>
    <name evidence="16" type="primary">LOC129327920</name>
</gene>
<feature type="transmembrane region" description="Helical" evidence="12">
    <location>
        <begin position="578"/>
        <end position="602"/>
    </location>
</feature>
<comment type="similarity">
    <text evidence="2">Belongs to the G-protein coupled receptor 3 family.</text>
</comment>
<dbReference type="GO" id="GO:0005886">
    <property type="term" value="C:plasma membrane"/>
    <property type="evidence" value="ECO:0007669"/>
    <property type="project" value="UniProtKB-SubCell"/>
</dbReference>
<evidence type="ECO:0000256" key="1">
    <source>
        <dbReference type="ARBA" id="ARBA00004651"/>
    </source>
</evidence>
<evidence type="ECO:0000256" key="9">
    <source>
        <dbReference type="ARBA" id="ARBA00023170"/>
    </source>
</evidence>
<dbReference type="CDD" id="cd15283">
    <property type="entry name" value="7tmC_V2R_pheromone"/>
    <property type="match status" value="1"/>
</dbReference>
<dbReference type="Pfam" id="PF01094">
    <property type="entry name" value="ANF_receptor"/>
    <property type="match status" value="1"/>
</dbReference>
<feature type="domain" description="G-protein coupled receptors family 3 profile" evidence="14">
    <location>
        <begin position="579"/>
        <end position="843"/>
    </location>
</feature>
<dbReference type="InterPro" id="IPR011500">
    <property type="entry name" value="GPCR_3_9-Cys_dom"/>
</dbReference>
<dbReference type="InterPro" id="IPR017979">
    <property type="entry name" value="GPCR_3_CS"/>
</dbReference>
<dbReference type="Pfam" id="PF00003">
    <property type="entry name" value="7tm_3"/>
    <property type="match status" value="1"/>
</dbReference>
<accession>A0AA97J822</accession>
<keyword evidence="7" id="KW-0297">G-protein coupled receptor</keyword>
<keyword evidence="4 12" id="KW-0812">Transmembrane</keyword>
<dbReference type="InterPro" id="IPR000337">
    <property type="entry name" value="GPCR_3"/>
</dbReference>
<feature type="transmembrane region" description="Helical" evidence="12">
    <location>
        <begin position="649"/>
        <end position="674"/>
    </location>
</feature>
<protein>
    <submittedName>
        <fullName evidence="16">Vomeronasal type-2 receptor 26-like</fullName>
    </submittedName>
</protein>
<evidence type="ECO:0000256" key="10">
    <source>
        <dbReference type="ARBA" id="ARBA00023180"/>
    </source>
</evidence>
<dbReference type="PRINTS" id="PR01535">
    <property type="entry name" value="VOMERONASL2R"/>
</dbReference>
<sequence length="844" mass="94746">MGFSLSRQLLVLLLLPQTDCKMNPVVCNVDDPLQMRYQYYQPGDLIIGGITSQFLSISDLISFTEHPKTKLADEPVVVPKNYQHVQSLAFAIKEINGNSKILPNLTLGFHIYDSYFDARMTYRNTLNLLFSQNRTVLNYNCKIGKNLIAVIGGLDSETSFHMAMTLNIYKIPQITNCLFAPAVSDTMQLSSLYRVVPNEAHQYTGIVRLLQYFQWQWVGIVIMNNDKGEKFVQTLAHLFSQSGICIAFTERIPSQGHILDLVDLIDTFLNMTIVLRKANVNVSLVSADSHSMLCLQFVLTLIEPGATKPIQKVWVMTAHWDFSSETFHRDLDIQVFHGAISFAMHANEVQGFKAFLQTLNPSSVEDGFIRVFWEQAFNCLFTDSDGSEKSCTGQEMLETLPGPFFEMSMTGQSCSIYNAVYAVAHALHAKYSSRTKRQTKTDGSILDHMKMQQFQLHSFLRSISFNNTSGDQVSFDENGELIGGFDVINWVTFPNQSFLRVKVVPLSLCNAHCDPGYSKKRKEGEPFCCYDCATCPEGMVSDEQDVDDCFKCPEDSYPNNDQTGCLPKQINVLSYDELLGISLAVLALCLSLTTAAVLGIFIRHRNTPIVKANNRELTYCLLISLLFCFLCSLLFIGQPQALTCLLQQTVFGVIFAVAVSCVLAKTIIVILAFMATKPGSKMRKWVGKRIAVSIVLSFSSIQAIICMIWLCTDPPFPNFDTHSLAKEIIMECREGSTNMFYYILGYMGFLALVSFLVAFLARTLPDSFNEAKFITFSMLMFCSVWVSFVPTYLSTKGKYMVAVEIFSILASGAGLLGCIFSPKCYIIILRPKLNSKEQLIRRKI</sequence>
<dbReference type="Gene3D" id="3.40.50.2300">
    <property type="match status" value="2"/>
</dbReference>
<keyword evidence="8 12" id="KW-0472">Membrane</keyword>
<comment type="subcellular location">
    <subcellularLocation>
        <location evidence="1">Cell membrane</location>
        <topology evidence="1">Multi-pass membrane protein</topology>
    </subcellularLocation>
</comment>
<dbReference type="FunFam" id="2.10.50.30:FF:000002">
    <property type="entry name" value="Vomeronasal 2 receptor, h1"/>
    <property type="match status" value="1"/>
</dbReference>
<dbReference type="SUPFAM" id="SSF53822">
    <property type="entry name" value="Periplasmic binding protein-like I"/>
    <property type="match status" value="1"/>
</dbReference>
<evidence type="ECO:0000256" key="3">
    <source>
        <dbReference type="ARBA" id="ARBA00022475"/>
    </source>
</evidence>
<keyword evidence="5 13" id="KW-0732">Signal</keyword>
<dbReference type="PRINTS" id="PR00248">
    <property type="entry name" value="GPCRMGR"/>
</dbReference>
<organism evidence="15 16">
    <name type="scientific">Eublepharis macularius</name>
    <name type="common">Leopard gecko</name>
    <name type="synonym">Cyrtodactylus macularius</name>
    <dbReference type="NCBI Taxonomy" id="481883"/>
    <lineage>
        <taxon>Eukaryota</taxon>
        <taxon>Metazoa</taxon>
        <taxon>Chordata</taxon>
        <taxon>Craniata</taxon>
        <taxon>Vertebrata</taxon>
        <taxon>Euteleostomi</taxon>
        <taxon>Lepidosauria</taxon>
        <taxon>Squamata</taxon>
        <taxon>Bifurcata</taxon>
        <taxon>Gekkota</taxon>
        <taxon>Eublepharidae</taxon>
        <taxon>Eublepharinae</taxon>
        <taxon>Eublepharis</taxon>
    </lineage>
</organism>
<feature type="transmembrane region" description="Helical" evidence="12">
    <location>
        <begin position="739"/>
        <end position="761"/>
    </location>
</feature>
<dbReference type="InterPro" id="IPR028082">
    <property type="entry name" value="Peripla_BP_I"/>
</dbReference>
<reference evidence="16" key="1">
    <citation type="submission" date="2025-08" db="UniProtKB">
        <authorList>
            <consortium name="RefSeq"/>
        </authorList>
    </citation>
    <scope>IDENTIFICATION</scope>
    <source>
        <tissue evidence="16">Blood</tissue>
    </source>
</reference>
<dbReference type="InterPro" id="IPR001828">
    <property type="entry name" value="ANF_lig-bd_rcpt"/>
</dbReference>
<evidence type="ECO:0000313" key="16">
    <source>
        <dbReference type="RefSeq" id="XP_054832641.1"/>
    </source>
</evidence>
<evidence type="ECO:0000256" key="5">
    <source>
        <dbReference type="ARBA" id="ARBA00022729"/>
    </source>
</evidence>
<feature type="transmembrane region" description="Helical" evidence="12">
    <location>
        <begin position="799"/>
        <end position="820"/>
    </location>
</feature>
<keyword evidence="6 12" id="KW-1133">Transmembrane helix</keyword>
<dbReference type="Pfam" id="PF07562">
    <property type="entry name" value="NCD3G"/>
    <property type="match status" value="1"/>
</dbReference>
<name>A0AA97J822_EUBMA</name>
<proteinExistence type="inferred from homology"/>
<dbReference type="GeneID" id="129327920"/>
<feature type="chain" id="PRO_5041684607" evidence="13">
    <location>
        <begin position="21"/>
        <end position="844"/>
    </location>
</feature>
<feature type="transmembrane region" description="Helical" evidence="12">
    <location>
        <begin position="617"/>
        <end position="637"/>
    </location>
</feature>
<evidence type="ECO:0000313" key="15">
    <source>
        <dbReference type="Proteomes" id="UP001190640"/>
    </source>
</evidence>
<keyword evidence="15" id="KW-1185">Reference proteome</keyword>
<keyword evidence="3" id="KW-1003">Cell membrane</keyword>
<feature type="transmembrane region" description="Helical" evidence="12">
    <location>
        <begin position="773"/>
        <end position="793"/>
    </location>
</feature>
<keyword evidence="11" id="KW-0807">Transducer</keyword>
<dbReference type="InterPro" id="IPR017978">
    <property type="entry name" value="GPCR_3_C"/>
</dbReference>
<evidence type="ECO:0000256" key="8">
    <source>
        <dbReference type="ARBA" id="ARBA00023136"/>
    </source>
</evidence>
<dbReference type="Gene3D" id="2.10.50.30">
    <property type="entry name" value="GPCR, family 3, nine cysteines domain"/>
    <property type="match status" value="1"/>
</dbReference>
<dbReference type="KEGG" id="emc:129327920"/>
<evidence type="ECO:0000259" key="14">
    <source>
        <dbReference type="PROSITE" id="PS50259"/>
    </source>
</evidence>
<keyword evidence="10" id="KW-0325">Glycoprotein</keyword>
<dbReference type="InterPro" id="IPR000068">
    <property type="entry name" value="GPCR_3_Ca_sens_rcpt-rel"/>
</dbReference>
<evidence type="ECO:0000256" key="4">
    <source>
        <dbReference type="ARBA" id="ARBA00022692"/>
    </source>
</evidence>
<evidence type="ECO:0000256" key="7">
    <source>
        <dbReference type="ARBA" id="ARBA00023040"/>
    </source>
</evidence>
<feature type="signal peptide" evidence="13">
    <location>
        <begin position="1"/>
        <end position="20"/>
    </location>
</feature>
<evidence type="ECO:0000256" key="11">
    <source>
        <dbReference type="ARBA" id="ARBA00023224"/>
    </source>
</evidence>
<dbReference type="InterPro" id="IPR004073">
    <property type="entry name" value="GPCR_3_vmron_rcpt_2"/>
</dbReference>